<dbReference type="PROSITE" id="PS50096">
    <property type="entry name" value="IQ"/>
    <property type="match status" value="1"/>
</dbReference>
<feature type="compositionally biased region" description="Basic and acidic residues" evidence="1">
    <location>
        <begin position="213"/>
        <end position="231"/>
    </location>
</feature>
<name>A0ABN9WSG8_9DINO</name>
<sequence length="733" mass="76612">MSLPDDGSRSGGLAAPLLGFVLHCWSEGASVAKVLLSAADGARLGQEILDLLRGKPPDASEGLRSAAEAWWPRATGQLSAAQGGVGAEATDDSGRDASHAQLAGAERDAEGDDGAPPGDHPPKDGGGASGASGPPEHGERPFPPGQRRYAEYACSAAVAFDTAALARARPEHPFVGKRASPGSDEQADGHGQTAGALAEEPARLATEPLDGPSTDRRARAASDAARGEWQRAGRRPGSGARPAARRELAQEVAAQGAHDWAQRRAAAAEQNRRETAAVELQRHGRGLLARRARAEVSMAATTPATPPAQTRRRAAQKQKGKLRELQALNDAALEEAYQAQLLATAEAVKASTAQEELLGPDDMSKMQESCQGDQGRHLHFYGKEVCNGYVMTAYAAEGQGEQGRHLSIDEEEVSNGDGKSACAATEEQEPLGPDGESLKFKGDQGRHLHFDSTEGYQSSHLHVNGKKVSNGVSLRADAETEAQTLQNGNKASYDDSQEAEVARTAKADGTLWAKSVAGVRGQAHGAEIHAVEELTAGLQKDLAAAGAQKALALKDAADLAMELIREEVEARTGIALGAFNVTERAPARNGLAAAVRGGLSTADLVQRWIEALTAHAGEAGRSRAPGSPDDAEDEEDGDLMPEWRRVEALKKELKVAKAEVATADTEASSLKASALAAAERSKKAGQMNESARAESEAAAEKLRAAKAIAAEAAARLKEAEEASKAAARESSRR</sequence>
<accession>A0ABN9WSG8</accession>
<dbReference type="Proteomes" id="UP001189429">
    <property type="component" value="Unassembled WGS sequence"/>
</dbReference>
<feature type="region of interest" description="Disordered" evidence="1">
    <location>
        <begin position="294"/>
        <end position="318"/>
    </location>
</feature>
<feature type="region of interest" description="Disordered" evidence="1">
    <location>
        <begin position="412"/>
        <end position="436"/>
    </location>
</feature>
<feature type="region of interest" description="Disordered" evidence="1">
    <location>
        <begin position="660"/>
        <end position="733"/>
    </location>
</feature>
<evidence type="ECO:0000313" key="2">
    <source>
        <dbReference type="EMBL" id="CAK0888047.1"/>
    </source>
</evidence>
<reference evidence="2" key="1">
    <citation type="submission" date="2023-10" db="EMBL/GenBank/DDBJ databases">
        <authorList>
            <person name="Chen Y."/>
            <person name="Shah S."/>
            <person name="Dougan E. K."/>
            <person name="Thang M."/>
            <person name="Chan C."/>
        </authorList>
    </citation>
    <scope>NUCLEOTIDE SEQUENCE [LARGE SCALE GENOMIC DNA]</scope>
</reference>
<feature type="compositionally biased region" description="Low complexity" evidence="1">
    <location>
        <begin position="299"/>
        <end position="309"/>
    </location>
</feature>
<feature type="compositionally biased region" description="Low complexity" evidence="1">
    <location>
        <begin position="660"/>
        <end position="678"/>
    </location>
</feature>
<proteinExistence type="predicted"/>
<dbReference type="EMBL" id="CAUYUJ010019015">
    <property type="protein sequence ID" value="CAK0888047.1"/>
    <property type="molecule type" value="Genomic_DNA"/>
</dbReference>
<organism evidence="2 3">
    <name type="scientific">Prorocentrum cordatum</name>
    <dbReference type="NCBI Taxonomy" id="2364126"/>
    <lineage>
        <taxon>Eukaryota</taxon>
        <taxon>Sar</taxon>
        <taxon>Alveolata</taxon>
        <taxon>Dinophyceae</taxon>
        <taxon>Prorocentrales</taxon>
        <taxon>Prorocentraceae</taxon>
        <taxon>Prorocentrum</taxon>
    </lineage>
</organism>
<comment type="caution">
    <text evidence="2">The sequence shown here is derived from an EMBL/GenBank/DDBJ whole genome shotgun (WGS) entry which is preliminary data.</text>
</comment>
<evidence type="ECO:0000256" key="1">
    <source>
        <dbReference type="SAM" id="MobiDB-lite"/>
    </source>
</evidence>
<feature type="compositionally biased region" description="Basic and acidic residues" evidence="1">
    <location>
        <begin position="691"/>
        <end position="703"/>
    </location>
</feature>
<feature type="compositionally biased region" description="Acidic residues" evidence="1">
    <location>
        <begin position="629"/>
        <end position="639"/>
    </location>
</feature>
<feature type="region of interest" description="Disordered" evidence="1">
    <location>
        <begin position="79"/>
        <end position="146"/>
    </location>
</feature>
<keyword evidence="3" id="KW-1185">Reference proteome</keyword>
<feature type="region of interest" description="Disordered" evidence="1">
    <location>
        <begin position="173"/>
        <end position="247"/>
    </location>
</feature>
<feature type="region of interest" description="Disordered" evidence="1">
    <location>
        <begin position="616"/>
        <end position="641"/>
    </location>
</feature>
<feature type="compositionally biased region" description="Basic and acidic residues" evidence="1">
    <location>
        <begin position="714"/>
        <end position="733"/>
    </location>
</feature>
<evidence type="ECO:0000313" key="3">
    <source>
        <dbReference type="Proteomes" id="UP001189429"/>
    </source>
</evidence>
<gene>
    <name evidence="2" type="ORF">PCOR1329_LOCUS68907</name>
</gene>
<protein>
    <submittedName>
        <fullName evidence="2">Uncharacterized protein</fullName>
    </submittedName>
</protein>